<dbReference type="AlphaFoldDB" id="A0AAN6PL77"/>
<feature type="compositionally biased region" description="Basic residues" evidence="1">
    <location>
        <begin position="732"/>
        <end position="742"/>
    </location>
</feature>
<feature type="compositionally biased region" description="Low complexity" evidence="1">
    <location>
        <begin position="432"/>
        <end position="446"/>
    </location>
</feature>
<reference evidence="3" key="1">
    <citation type="journal article" date="2023" name="Mol. Phylogenet. Evol.">
        <title>Genome-scale phylogeny and comparative genomics of the fungal order Sordariales.</title>
        <authorList>
            <person name="Hensen N."/>
            <person name="Bonometti L."/>
            <person name="Westerberg I."/>
            <person name="Brannstrom I.O."/>
            <person name="Guillou S."/>
            <person name="Cros-Aarteil S."/>
            <person name="Calhoun S."/>
            <person name="Haridas S."/>
            <person name="Kuo A."/>
            <person name="Mondo S."/>
            <person name="Pangilinan J."/>
            <person name="Riley R."/>
            <person name="LaButti K."/>
            <person name="Andreopoulos B."/>
            <person name="Lipzen A."/>
            <person name="Chen C."/>
            <person name="Yan M."/>
            <person name="Daum C."/>
            <person name="Ng V."/>
            <person name="Clum A."/>
            <person name="Steindorff A."/>
            <person name="Ohm R.A."/>
            <person name="Martin F."/>
            <person name="Silar P."/>
            <person name="Natvig D.O."/>
            <person name="Lalanne C."/>
            <person name="Gautier V."/>
            <person name="Ament-Velasquez S.L."/>
            <person name="Kruys A."/>
            <person name="Hutchinson M.I."/>
            <person name="Powell A.J."/>
            <person name="Barry K."/>
            <person name="Miller A.N."/>
            <person name="Grigoriev I.V."/>
            <person name="Debuchy R."/>
            <person name="Gladieux P."/>
            <person name="Hiltunen Thoren M."/>
            <person name="Johannesson H."/>
        </authorList>
    </citation>
    <scope>NUCLEOTIDE SEQUENCE [LARGE SCALE GENOMIC DNA]</scope>
    <source>
        <strain evidence="3">CBS 284.82</strain>
    </source>
</reference>
<keyword evidence="3" id="KW-1185">Reference proteome</keyword>
<feature type="region of interest" description="Disordered" evidence="1">
    <location>
        <begin position="1"/>
        <end position="23"/>
    </location>
</feature>
<feature type="region of interest" description="Disordered" evidence="1">
    <location>
        <begin position="41"/>
        <end position="62"/>
    </location>
</feature>
<feature type="region of interest" description="Disordered" evidence="1">
    <location>
        <begin position="303"/>
        <end position="592"/>
    </location>
</feature>
<name>A0AAN6PL77_9PEZI</name>
<evidence type="ECO:0000313" key="2">
    <source>
        <dbReference type="EMBL" id="KAK4042090.1"/>
    </source>
</evidence>
<comment type="caution">
    <text evidence="2">The sequence shown here is derived from an EMBL/GenBank/DDBJ whole genome shotgun (WGS) entry which is preliminary data.</text>
</comment>
<feature type="region of interest" description="Disordered" evidence="1">
    <location>
        <begin position="712"/>
        <end position="742"/>
    </location>
</feature>
<feature type="region of interest" description="Disordered" evidence="1">
    <location>
        <begin position="649"/>
        <end position="690"/>
    </location>
</feature>
<feature type="compositionally biased region" description="Low complexity" evidence="1">
    <location>
        <begin position="262"/>
        <end position="271"/>
    </location>
</feature>
<feature type="compositionally biased region" description="Polar residues" evidence="1">
    <location>
        <begin position="228"/>
        <end position="241"/>
    </location>
</feature>
<protein>
    <submittedName>
        <fullName evidence="2">Uncharacterized protein</fullName>
    </submittedName>
</protein>
<proteinExistence type="predicted"/>
<feature type="compositionally biased region" description="Basic and acidic residues" evidence="1">
    <location>
        <begin position="242"/>
        <end position="251"/>
    </location>
</feature>
<feature type="compositionally biased region" description="Basic and acidic residues" evidence="1">
    <location>
        <begin position="394"/>
        <end position="431"/>
    </location>
</feature>
<feature type="compositionally biased region" description="Pro residues" evidence="1">
    <location>
        <begin position="566"/>
        <end position="579"/>
    </location>
</feature>
<feature type="compositionally biased region" description="Basic and acidic residues" evidence="1">
    <location>
        <begin position="50"/>
        <end position="62"/>
    </location>
</feature>
<feature type="compositionally biased region" description="Polar residues" evidence="1">
    <location>
        <begin position="329"/>
        <end position="349"/>
    </location>
</feature>
<dbReference type="EMBL" id="MU854346">
    <property type="protein sequence ID" value="KAK4042090.1"/>
    <property type="molecule type" value="Genomic_DNA"/>
</dbReference>
<feature type="compositionally biased region" description="Polar residues" evidence="1">
    <location>
        <begin position="515"/>
        <end position="524"/>
    </location>
</feature>
<dbReference type="Proteomes" id="UP001303115">
    <property type="component" value="Unassembled WGS sequence"/>
</dbReference>
<feature type="compositionally biased region" description="Basic and acidic residues" evidence="1">
    <location>
        <begin position="487"/>
        <end position="499"/>
    </location>
</feature>
<evidence type="ECO:0000313" key="3">
    <source>
        <dbReference type="Proteomes" id="UP001303115"/>
    </source>
</evidence>
<gene>
    <name evidence="2" type="ORF">C8A01DRAFT_44863</name>
</gene>
<feature type="region of interest" description="Disordered" evidence="1">
    <location>
        <begin position="191"/>
        <end position="276"/>
    </location>
</feature>
<feature type="compositionally biased region" description="Low complexity" evidence="1">
    <location>
        <begin position="580"/>
        <end position="589"/>
    </location>
</feature>
<organism evidence="2 3">
    <name type="scientific">Parachaetomium inaequale</name>
    <dbReference type="NCBI Taxonomy" id="2588326"/>
    <lineage>
        <taxon>Eukaryota</taxon>
        <taxon>Fungi</taxon>
        <taxon>Dikarya</taxon>
        <taxon>Ascomycota</taxon>
        <taxon>Pezizomycotina</taxon>
        <taxon>Sordariomycetes</taxon>
        <taxon>Sordariomycetidae</taxon>
        <taxon>Sordariales</taxon>
        <taxon>Chaetomiaceae</taxon>
        <taxon>Parachaetomium</taxon>
    </lineage>
</organism>
<feature type="compositionally biased region" description="Basic and acidic residues" evidence="1">
    <location>
        <begin position="196"/>
        <end position="207"/>
    </location>
</feature>
<feature type="compositionally biased region" description="Basic and acidic residues" evidence="1">
    <location>
        <begin position="350"/>
        <end position="371"/>
    </location>
</feature>
<sequence>MHFSVTKEVGWEADDESEDPKPSLGVKKRYRFVFDFSRRSSKAKANNNSKGDDGDHVDFNEKDGNAHSHEHHCYSCDVIRSDQYHEDYPHRPGKTPRPSLCTQCRFYRKARLVNRARDGSNRRWVTKYEARVDEREWCTHCGTLRSNKYHEKLLSGELPPWNEVCGQCVINAEKKNKRAQLKVYYQEPDMADWSDDDKHDPLRDSLMHPRSSPYAFTPTSSREEVKTVSASTSASDFQTRAENPKDSDRGEQPPAKMTAHESASGASAKMSKAAERPRANIWKVTVENHVSEDDRMHVRMERQVRQETRETQQPQQQEKGGKPAEQPNVKPQTFASTTAPISQPATSDNTKLREQPKPQRSEKAHETREQTNKTQSHEVPGAAVASANLNDIKLSQEGRELRDYFKPPQPEKRYESRSQPKTMPRESREKPALAPAPAPATATAAADTKQGQEPQERLGYFKLPQQQKHFMPHGQPTMTAASKQQKQHQESREPRERPYTRPGNGHGNGHRKRLSASSTKSTQLPPAEHVYFKYSPPSNEDDAAQQAHKKKKPFFFTSSHESQPTLPRPKQPQFQPKPQPQAKAEAPRPMGVSDMYWASEHGQAEQTFSATAGGFFFPGGAAHAFGGPAATAAAGAAAGVNGVNGTNGFGKSGAAAGSRSSSGSGSGPRSFRQHAAAAGASNGNTNTTTAQIWEVDSDEADEIEQGHAKLVAAAAKSKGKNKSKTKSMMGKGGHHYARARKA</sequence>
<feature type="compositionally biased region" description="Low complexity" evidence="1">
    <location>
        <begin position="652"/>
        <end position="690"/>
    </location>
</feature>
<accession>A0AAN6PL77</accession>
<evidence type="ECO:0000256" key="1">
    <source>
        <dbReference type="SAM" id="MobiDB-lite"/>
    </source>
</evidence>